<evidence type="ECO:0000256" key="3">
    <source>
        <dbReference type="SAM" id="SignalP"/>
    </source>
</evidence>
<dbReference type="EMBL" id="JACVFC010000001">
    <property type="protein sequence ID" value="MBC9930569.1"/>
    <property type="molecule type" value="Genomic_DNA"/>
</dbReference>
<dbReference type="NCBIfam" id="TIGR04183">
    <property type="entry name" value="Por_Secre_tail"/>
    <property type="match status" value="1"/>
</dbReference>
<evidence type="ECO:0000259" key="4">
    <source>
        <dbReference type="Pfam" id="PF18962"/>
    </source>
</evidence>
<gene>
    <name evidence="5" type="ORF">ICL07_09315</name>
</gene>
<keyword evidence="2" id="KW-0325">Glycoprotein</keyword>
<sequence>MKKWLLHLLPATLFAAVTNGNAYAEPPLNDTTLAFPGAEGGGRFAKGGRGGSVYYVTNLNNTGAGSFRDAVSQPNRTIMFKVSGTINLLSTLVVARDNITIAGQTAPGDGICLANYGLAIRANHVIIRYIRSRPGDIILNPADTAKAVDAMYNNFGSPVTNPYSNIIVDHCSLSWSTDEAGSFYAISDFTLQWSVLSESLYKSKHVKTTPHGYGGIWGGQQASFHHNLLASHSNRNPRFSGSANTGQPEREYVDFRNNVVYNWVGATYGGAGGHHNMVNNYYKPGPATTGSASCATSNRRHRILLYTTFSVSVGGDTIPGGKFYIKGNYVPGYPCITETTDTSSNNWTYGVHPDSQPGAAAALAAARVDTPFPYAPVVTQTAVDAYTSVTANAGATLPRRDTVDRRIIRETRTGTATFEDTSYQASGMGHPSGIIDSQNTVGGWPAFTSTTYPDDTDNDGLPDWWEKMNGGDSTGINANSVDGDGYTMLEKYLNAIQSPDQPVTFTQASAIRSGGDTVSLSFNTDWAKDLFTFGIFRSTDNVNFTKIATLPSNINQTHYITDDTHAPAQNCYYKIGGYRTDGKGDTTYSATINLGNALMMRQQADKALMKAMSSASLSKNNDLRIFPNPAADKLVVNHAPVKGKAGISLFTVDGQKVKNYTAAAGTTETRLNIGELENGTYLLVMDNGGIRNGKVFIIFK</sequence>
<name>A0ABR7TMD5_9BACT</name>
<keyword evidence="3" id="KW-0732">Signal</keyword>
<protein>
    <submittedName>
        <fullName evidence="5">T9SS type A sorting domain-containing protein</fullName>
    </submittedName>
</protein>
<feature type="domain" description="Secretion system C-terminal sorting" evidence="4">
    <location>
        <begin position="625"/>
        <end position="697"/>
    </location>
</feature>
<comment type="caution">
    <text evidence="5">The sequence shown here is derived from an EMBL/GenBank/DDBJ whole genome shotgun (WGS) entry which is preliminary data.</text>
</comment>
<dbReference type="Pfam" id="PF18962">
    <property type="entry name" value="Por_Secre_tail"/>
    <property type="match status" value="1"/>
</dbReference>
<dbReference type="InterPro" id="IPR052063">
    <property type="entry name" value="Polysaccharide_Lyase_1"/>
</dbReference>
<evidence type="ECO:0000256" key="1">
    <source>
        <dbReference type="ARBA" id="ARBA00022723"/>
    </source>
</evidence>
<reference evidence="5 6" key="1">
    <citation type="submission" date="2020-09" db="EMBL/GenBank/DDBJ databases">
        <title>Genome sequences of type strains of Chitinophaga qingshengii and Chitinophaga varians.</title>
        <authorList>
            <person name="Kittiwongwattana C."/>
        </authorList>
    </citation>
    <scope>NUCLEOTIDE SEQUENCE [LARGE SCALE GENOMIC DNA]</scope>
    <source>
        <strain evidence="5 6">JCM 30026</strain>
    </source>
</reference>
<proteinExistence type="predicted"/>
<evidence type="ECO:0000313" key="6">
    <source>
        <dbReference type="Proteomes" id="UP000659124"/>
    </source>
</evidence>
<dbReference type="SUPFAM" id="SSF51126">
    <property type="entry name" value="Pectin lyase-like"/>
    <property type="match status" value="1"/>
</dbReference>
<dbReference type="PANTHER" id="PTHR42970:SF1">
    <property type="entry name" value="PECTATE LYASE C-RELATED"/>
    <property type="match status" value="1"/>
</dbReference>
<feature type="signal peptide" evidence="3">
    <location>
        <begin position="1"/>
        <end position="24"/>
    </location>
</feature>
<evidence type="ECO:0000313" key="5">
    <source>
        <dbReference type="EMBL" id="MBC9930569.1"/>
    </source>
</evidence>
<dbReference type="PANTHER" id="PTHR42970">
    <property type="entry name" value="PECTATE LYASE C-RELATED"/>
    <property type="match status" value="1"/>
</dbReference>
<organism evidence="5 6">
    <name type="scientific">Chitinophaga qingshengii</name>
    <dbReference type="NCBI Taxonomy" id="1569794"/>
    <lineage>
        <taxon>Bacteria</taxon>
        <taxon>Pseudomonadati</taxon>
        <taxon>Bacteroidota</taxon>
        <taxon>Chitinophagia</taxon>
        <taxon>Chitinophagales</taxon>
        <taxon>Chitinophagaceae</taxon>
        <taxon>Chitinophaga</taxon>
    </lineage>
</organism>
<evidence type="ECO:0000256" key="2">
    <source>
        <dbReference type="ARBA" id="ARBA00023180"/>
    </source>
</evidence>
<dbReference type="InterPro" id="IPR011050">
    <property type="entry name" value="Pectin_lyase_fold/virulence"/>
</dbReference>
<dbReference type="Gene3D" id="2.160.20.10">
    <property type="entry name" value="Single-stranded right-handed beta-helix, Pectin lyase-like"/>
    <property type="match status" value="1"/>
</dbReference>
<dbReference type="InterPro" id="IPR026444">
    <property type="entry name" value="Secre_tail"/>
</dbReference>
<accession>A0ABR7TMD5</accession>
<feature type="chain" id="PRO_5045950762" evidence="3">
    <location>
        <begin position="25"/>
        <end position="700"/>
    </location>
</feature>
<dbReference type="Proteomes" id="UP000659124">
    <property type="component" value="Unassembled WGS sequence"/>
</dbReference>
<keyword evidence="1" id="KW-0479">Metal-binding</keyword>
<dbReference type="RefSeq" id="WP_188087636.1">
    <property type="nucleotide sequence ID" value="NZ_JACVFC010000001.1"/>
</dbReference>
<keyword evidence="6" id="KW-1185">Reference proteome</keyword>
<dbReference type="InterPro" id="IPR012334">
    <property type="entry name" value="Pectin_lyas_fold"/>
</dbReference>